<dbReference type="GO" id="GO:0003700">
    <property type="term" value="F:DNA-binding transcription factor activity"/>
    <property type="evidence" value="ECO:0007669"/>
    <property type="project" value="InterPro"/>
</dbReference>
<organism evidence="5 6">
    <name type="scientific">Mesorhizobium tamadayense</name>
    <dbReference type="NCBI Taxonomy" id="425306"/>
    <lineage>
        <taxon>Bacteria</taxon>
        <taxon>Pseudomonadati</taxon>
        <taxon>Pseudomonadota</taxon>
        <taxon>Alphaproteobacteria</taxon>
        <taxon>Hyphomicrobiales</taxon>
        <taxon>Phyllobacteriaceae</taxon>
        <taxon>Mesorhizobium</taxon>
    </lineage>
</organism>
<dbReference type="InterPro" id="IPR029062">
    <property type="entry name" value="Class_I_gatase-like"/>
</dbReference>
<feature type="domain" description="HTH araC/xylS-type" evidence="4">
    <location>
        <begin position="248"/>
        <end position="346"/>
    </location>
</feature>
<evidence type="ECO:0000313" key="6">
    <source>
        <dbReference type="Proteomes" id="UP000273786"/>
    </source>
</evidence>
<name>A0A3P3EVI2_9HYPH</name>
<evidence type="ECO:0000256" key="1">
    <source>
        <dbReference type="ARBA" id="ARBA00023015"/>
    </source>
</evidence>
<dbReference type="EMBL" id="RQXT01000079">
    <property type="protein sequence ID" value="RRH89368.1"/>
    <property type="molecule type" value="Genomic_DNA"/>
</dbReference>
<dbReference type="InterPro" id="IPR002818">
    <property type="entry name" value="DJ-1/PfpI"/>
</dbReference>
<dbReference type="PANTHER" id="PTHR43280:SF2">
    <property type="entry name" value="HTH-TYPE TRANSCRIPTIONAL REGULATOR EXSA"/>
    <property type="match status" value="1"/>
</dbReference>
<dbReference type="InterPro" id="IPR009057">
    <property type="entry name" value="Homeodomain-like_sf"/>
</dbReference>
<evidence type="ECO:0000256" key="3">
    <source>
        <dbReference type="ARBA" id="ARBA00023163"/>
    </source>
</evidence>
<evidence type="ECO:0000256" key="2">
    <source>
        <dbReference type="ARBA" id="ARBA00023125"/>
    </source>
</evidence>
<keyword evidence="3" id="KW-0804">Transcription</keyword>
<sequence length="369" mass="40418">MNAPFSTNGSMGLVDRDERRHDAVTREEADYRVAILLLPGFSQLSLSSFLDPLRLANSVAGRRFFEWSVSTADGKSVECACGISVSADHAFSKTVAAISSVARPHMVVLCAGEQVETQASAPLINLLRLCRRHRVPMAALGTATWLLAQSGLLNDAPCTIHWGKMPALTETFSGLNVMNNLFVSNGDVTTCAGGFAPFHLVMELVSNRLGKETASAVCHHTTALQWRSGSDMQWEASAEFAGVSKTMSEIISLMERHIEDPLPLYDIAQCVGRSRRQVERLFERYVSCSPMRYYLRLRLERAKQLIEHTGMPQLEIAVACGFVSASHFSKCFRGAFGRSPAEHRGCSSEATRSRVSVRPEASFDAAAIT</sequence>
<dbReference type="CDD" id="cd03136">
    <property type="entry name" value="GATase1_AraC_ArgR_like"/>
    <property type="match status" value="1"/>
</dbReference>
<keyword evidence="6" id="KW-1185">Reference proteome</keyword>
<dbReference type="AlphaFoldDB" id="A0A3P3EVI2"/>
<dbReference type="Pfam" id="PF01965">
    <property type="entry name" value="DJ-1_PfpI"/>
    <property type="match status" value="1"/>
</dbReference>
<dbReference type="GO" id="GO:0043565">
    <property type="term" value="F:sequence-specific DNA binding"/>
    <property type="evidence" value="ECO:0007669"/>
    <property type="project" value="InterPro"/>
</dbReference>
<dbReference type="OrthoDB" id="8421133at2"/>
<proteinExistence type="predicted"/>
<keyword evidence="2" id="KW-0238">DNA-binding</keyword>
<evidence type="ECO:0000259" key="4">
    <source>
        <dbReference type="PROSITE" id="PS01124"/>
    </source>
</evidence>
<dbReference type="Gene3D" id="1.10.10.60">
    <property type="entry name" value="Homeodomain-like"/>
    <property type="match status" value="2"/>
</dbReference>
<reference evidence="5 6" key="1">
    <citation type="submission" date="2018-11" db="EMBL/GenBank/DDBJ databases">
        <title>the genome of Mesorhizobium tamadayense DSM 28320.</title>
        <authorList>
            <person name="Gao J."/>
        </authorList>
    </citation>
    <scope>NUCLEOTIDE SEQUENCE [LARGE SCALE GENOMIC DNA]</scope>
    <source>
        <strain evidence="5 6">DSM 28320</strain>
    </source>
</reference>
<keyword evidence="1" id="KW-0805">Transcription regulation</keyword>
<dbReference type="SUPFAM" id="SSF46689">
    <property type="entry name" value="Homeodomain-like"/>
    <property type="match status" value="2"/>
</dbReference>
<gene>
    <name evidence="5" type="ORF">EH240_34335</name>
</gene>
<dbReference type="SUPFAM" id="SSF52317">
    <property type="entry name" value="Class I glutamine amidotransferase-like"/>
    <property type="match status" value="1"/>
</dbReference>
<dbReference type="Proteomes" id="UP000273786">
    <property type="component" value="Unassembled WGS sequence"/>
</dbReference>
<dbReference type="RefSeq" id="WP_125006805.1">
    <property type="nucleotide sequence ID" value="NZ_RQXT01000079.1"/>
</dbReference>
<evidence type="ECO:0000313" key="5">
    <source>
        <dbReference type="EMBL" id="RRH89368.1"/>
    </source>
</evidence>
<accession>A0A3P3EVI2</accession>
<protein>
    <submittedName>
        <fullName evidence="5">GlxA family transcriptional regulator</fullName>
    </submittedName>
</protein>
<dbReference type="Gene3D" id="3.40.50.880">
    <property type="match status" value="1"/>
</dbReference>
<dbReference type="SMART" id="SM00342">
    <property type="entry name" value="HTH_ARAC"/>
    <property type="match status" value="1"/>
</dbReference>
<dbReference type="InterPro" id="IPR018060">
    <property type="entry name" value="HTH_AraC"/>
</dbReference>
<dbReference type="PANTHER" id="PTHR43280">
    <property type="entry name" value="ARAC-FAMILY TRANSCRIPTIONAL REGULATOR"/>
    <property type="match status" value="1"/>
</dbReference>
<dbReference type="PROSITE" id="PS01124">
    <property type="entry name" value="HTH_ARAC_FAMILY_2"/>
    <property type="match status" value="1"/>
</dbReference>
<comment type="caution">
    <text evidence="5">The sequence shown here is derived from an EMBL/GenBank/DDBJ whole genome shotgun (WGS) entry which is preliminary data.</text>
</comment>
<dbReference type="Pfam" id="PF12833">
    <property type="entry name" value="HTH_18"/>
    <property type="match status" value="1"/>
</dbReference>